<dbReference type="CDD" id="cd02216">
    <property type="entry name" value="cupin_GDO-like_N"/>
    <property type="match status" value="1"/>
</dbReference>
<dbReference type="PANTHER" id="PTHR41517:SF1">
    <property type="entry name" value="CUPIN"/>
    <property type="match status" value="1"/>
</dbReference>
<dbReference type="PANTHER" id="PTHR41517">
    <property type="entry name" value="1,2-DIOXYGENASE PROTEIN-RELATED"/>
    <property type="match status" value="1"/>
</dbReference>
<name>A0ABU5SU74_9CYAN</name>
<evidence type="ECO:0000313" key="2">
    <source>
        <dbReference type="Proteomes" id="UP001302329"/>
    </source>
</evidence>
<sequence>MEPIQAPSPTVPAGSSAPPHDWLSAGLYYDYRQAANPVRPGLTEPIRYHQWGAELHGQGPTAVLPLDLSGALGCEGPATSPGLAAHFLRLLPGEGLKAAAAATSSLFYVLRGAGTLERPADALGAPLSLSWARGDLFVLPAGADPLLHATEESVLYWVNDAPLLRYLGVLPAGPRFTAVHYPAARQEEALQHLLADPSAARSNRLSILLAHADLPATRTVSHTLWAMLGVVPDGAVQPPHRHQSVALDLIIDCDPGCYSLVGTELRADGTILNPTRIDWEPGGAFITPPGHWHSHGNESGRMARLLPIQDAGLHTHLRSLDIRFASGLGGEG</sequence>
<reference evidence="1 2" key="1">
    <citation type="submission" date="2023-12" db="EMBL/GenBank/DDBJ databases">
        <title>Baltic Sea Cyanobacteria.</title>
        <authorList>
            <person name="Delbaje E."/>
            <person name="Fewer D.P."/>
            <person name="Shishido T.K."/>
        </authorList>
    </citation>
    <scope>NUCLEOTIDE SEQUENCE [LARGE SCALE GENOMIC DNA]</scope>
    <source>
        <strain evidence="1 2">UHCC 0281</strain>
    </source>
</reference>
<proteinExistence type="predicted"/>
<dbReference type="Gene3D" id="2.60.120.10">
    <property type="entry name" value="Jelly Rolls"/>
    <property type="match status" value="2"/>
</dbReference>
<dbReference type="EMBL" id="JAYGHY010000006">
    <property type="protein sequence ID" value="MEA5441612.1"/>
    <property type="molecule type" value="Genomic_DNA"/>
</dbReference>
<gene>
    <name evidence="1" type="ORF">VB739_03495</name>
</gene>
<dbReference type="InterPro" id="IPR014710">
    <property type="entry name" value="RmlC-like_jellyroll"/>
</dbReference>
<evidence type="ECO:0000313" key="1">
    <source>
        <dbReference type="EMBL" id="MEA5441612.1"/>
    </source>
</evidence>
<protein>
    <submittedName>
        <fullName evidence="1">Cupin</fullName>
    </submittedName>
</protein>
<dbReference type="InterPro" id="IPR011051">
    <property type="entry name" value="RmlC_Cupin_sf"/>
</dbReference>
<keyword evidence="2" id="KW-1185">Reference proteome</keyword>
<accession>A0ABU5SU74</accession>
<dbReference type="SUPFAM" id="SSF51182">
    <property type="entry name" value="RmlC-like cupins"/>
    <property type="match status" value="1"/>
</dbReference>
<comment type="caution">
    <text evidence="1">The sequence shown here is derived from an EMBL/GenBank/DDBJ whole genome shotgun (WGS) entry which is preliminary data.</text>
</comment>
<dbReference type="RefSeq" id="WP_323355735.1">
    <property type="nucleotide sequence ID" value="NZ_JAYGHY010000006.1"/>
</dbReference>
<dbReference type="Proteomes" id="UP001302329">
    <property type="component" value="Unassembled WGS sequence"/>
</dbReference>
<dbReference type="InterPro" id="IPR047183">
    <property type="entry name" value="GDO-like"/>
</dbReference>
<organism evidence="1 2">
    <name type="scientific">Cyanobium gracile UHCC 0281</name>
    <dbReference type="NCBI Taxonomy" id="3110309"/>
    <lineage>
        <taxon>Bacteria</taxon>
        <taxon>Bacillati</taxon>
        <taxon>Cyanobacteriota</taxon>
        <taxon>Cyanophyceae</taxon>
        <taxon>Synechococcales</taxon>
        <taxon>Prochlorococcaceae</taxon>
        <taxon>Cyanobium</taxon>
    </lineage>
</organism>